<dbReference type="Gene3D" id="3.40.50.1820">
    <property type="entry name" value="alpha/beta hydrolase"/>
    <property type="match status" value="1"/>
</dbReference>
<feature type="chain" id="PRO_5040195408" description="AB hydrolase-1 domain-containing protein" evidence="1">
    <location>
        <begin position="23"/>
        <end position="398"/>
    </location>
</feature>
<dbReference type="OrthoDB" id="190201at2759"/>
<protein>
    <recommendedName>
        <fullName evidence="4">AB hydrolase-1 domain-containing protein</fullName>
    </recommendedName>
</protein>
<comment type="caution">
    <text evidence="2">The sequence shown here is derived from an EMBL/GenBank/DDBJ whole genome shotgun (WGS) entry which is preliminary data.</text>
</comment>
<evidence type="ECO:0000313" key="2">
    <source>
        <dbReference type="EMBL" id="CAH0021437.1"/>
    </source>
</evidence>
<evidence type="ECO:0000313" key="3">
    <source>
        <dbReference type="Proteomes" id="UP000696573"/>
    </source>
</evidence>
<organism evidence="2 3">
    <name type="scientific">Clonostachys rhizophaga</name>
    <dbReference type="NCBI Taxonomy" id="160324"/>
    <lineage>
        <taxon>Eukaryota</taxon>
        <taxon>Fungi</taxon>
        <taxon>Dikarya</taxon>
        <taxon>Ascomycota</taxon>
        <taxon>Pezizomycotina</taxon>
        <taxon>Sordariomycetes</taxon>
        <taxon>Hypocreomycetidae</taxon>
        <taxon>Hypocreales</taxon>
        <taxon>Bionectriaceae</taxon>
        <taxon>Clonostachys</taxon>
    </lineage>
</organism>
<evidence type="ECO:0000256" key="1">
    <source>
        <dbReference type="SAM" id="SignalP"/>
    </source>
</evidence>
<sequence>MMNTFLHLASLGALALIPTVACETTTNTKLCVELEVPVPVNATNQLFDQPRVDSTIDAIDWTVWVSTRTTPPARDRVIGNKTISDTFKINAQLCVPSDKGPKADILQIATPGLGFDKRYFDAEIQPDEYSYVNAALKKGYSILTYDRLGTGKSQKPNAYDIVQIPTEIEILASLTKIARSGKLISSSKVLSTGSRTTISDFVPSKVVQIGYSFGSFLIQNVLARYPDLGDGAVLTALYPNIIPFEKMIDVLHYDHEFPKENDPARFGEYSSGYFVLSNKADLQKLFFQKRSLDPALLTYTEKIKQPETLGEYASEGLSSYLVAENFKGPVQFFIGEFDNFVCRGDCRGIYDQTEADRIFPHSNATYYLQPNTGHAPGLSKNASAGYEVMLEFLDSHNL</sequence>
<name>A0A9N9VDQ5_9HYPO</name>
<proteinExistence type="predicted"/>
<dbReference type="InterPro" id="IPR029058">
    <property type="entry name" value="AB_hydrolase_fold"/>
</dbReference>
<dbReference type="EMBL" id="CABFNQ020000654">
    <property type="protein sequence ID" value="CAH0021437.1"/>
    <property type="molecule type" value="Genomic_DNA"/>
</dbReference>
<dbReference type="AlphaFoldDB" id="A0A9N9VDQ5"/>
<keyword evidence="3" id="KW-1185">Reference proteome</keyword>
<reference evidence="2" key="1">
    <citation type="submission" date="2021-10" db="EMBL/GenBank/DDBJ databases">
        <authorList>
            <person name="Piombo E."/>
        </authorList>
    </citation>
    <scope>NUCLEOTIDE SEQUENCE</scope>
</reference>
<dbReference type="Proteomes" id="UP000696573">
    <property type="component" value="Unassembled WGS sequence"/>
</dbReference>
<keyword evidence="1" id="KW-0732">Signal</keyword>
<feature type="signal peptide" evidence="1">
    <location>
        <begin position="1"/>
        <end position="22"/>
    </location>
</feature>
<evidence type="ECO:0008006" key="4">
    <source>
        <dbReference type="Google" id="ProtNLM"/>
    </source>
</evidence>
<dbReference type="SUPFAM" id="SSF53474">
    <property type="entry name" value="alpha/beta-Hydrolases"/>
    <property type="match status" value="1"/>
</dbReference>
<accession>A0A9N9VDQ5</accession>
<gene>
    <name evidence="2" type="ORF">CRHIZ90672A_00011769</name>
</gene>